<dbReference type="AlphaFoldDB" id="A0A0K1ZIQ2"/>
<feature type="domain" description="Peptidase M50" evidence="13">
    <location>
        <begin position="40"/>
        <end position="112"/>
    </location>
</feature>
<keyword evidence="6" id="KW-0479">Metal-binding</keyword>
<reference evidence="14" key="1">
    <citation type="submission" date="2015-10" db="EMBL/GenBank/DDBJ databases">
        <authorList>
            <person name="Gilbert D.G."/>
        </authorList>
    </citation>
    <scope>NUCLEOTIDE SEQUENCE</scope>
    <source>
        <strain evidence="14">Phyl III-seqv23</strain>
    </source>
</reference>
<dbReference type="PANTHER" id="PTHR39188:SF3">
    <property type="entry name" value="STAGE IV SPORULATION PROTEIN FB"/>
    <property type="match status" value="1"/>
</dbReference>
<evidence type="ECO:0000256" key="1">
    <source>
        <dbReference type="ARBA" id="ARBA00001947"/>
    </source>
</evidence>
<evidence type="ECO:0000313" key="14">
    <source>
        <dbReference type="EMBL" id="CUV43708.1"/>
    </source>
</evidence>
<comment type="subcellular location">
    <subcellularLocation>
        <location evidence="2">Membrane</location>
        <topology evidence="2">Multi-pass membrane protein</topology>
    </subcellularLocation>
</comment>
<keyword evidence="4 16" id="KW-0645">Protease</keyword>
<evidence type="ECO:0000256" key="11">
    <source>
        <dbReference type="ARBA" id="ARBA00023136"/>
    </source>
</evidence>
<keyword evidence="5 12" id="KW-0812">Transmembrane</keyword>
<dbReference type="GO" id="GO:0046872">
    <property type="term" value="F:metal ion binding"/>
    <property type="evidence" value="ECO:0007669"/>
    <property type="project" value="UniProtKB-KW"/>
</dbReference>
<dbReference type="EMBL" id="LN899827">
    <property type="protein sequence ID" value="CUV43708.1"/>
    <property type="molecule type" value="Genomic_DNA"/>
</dbReference>
<dbReference type="Pfam" id="PF02163">
    <property type="entry name" value="Peptidase_M50"/>
    <property type="match status" value="1"/>
</dbReference>
<dbReference type="InterPro" id="IPR008915">
    <property type="entry name" value="Peptidase_M50"/>
</dbReference>
<feature type="transmembrane region" description="Helical" evidence="12">
    <location>
        <begin position="154"/>
        <end position="182"/>
    </location>
</feature>
<comment type="similarity">
    <text evidence="3">Belongs to the peptidase M50B family.</text>
</comment>
<dbReference type="CDD" id="cd06160">
    <property type="entry name" value="S2P-M50_like_2"/>
    <property type="match status" value="1"/>
</dbReference>
<sequence>MAKLLILLLSGLKFGKLLTTGGTMLLSVVAYAFVFGWRYAAGFVVLLFIHEMGHYVAARQRGLAVGAPTFIPFVGAWIDLKEQPMDVETEAYIGLAGPVAGTVGAMLCYGLARWTDSQLLLALAYAGCFLNLFNLIPLAPFDGGRITAVLSPRIWFLGVPVLVALFVWRMSPILVLMAILAVPQLMKAWRYDPDAPENRAYYSISAEARLTFTVYYLGLVVFLAMMTHELHGMLETIRPAG</sequence>
<feature type="transmembrane region" description="Helical" evidence="12">
    <location>
        <begin position="119"/>
        <end position="139"/>
    </location>
</feature>
<evidence type="ECO:0000256" key="8">
    <source>
        <dbReference type="ARBA" id="ARBA00022833"/>
    </source>
</evidence>
<dbReference type="PANTHER" id="PTHR39188">
    <property type="entry name" value="MEMBRANE-ASSOCIATED ZINC METALLOPROTEASE M50B"/>
    <property type="match status" value="1"/>
</dbReference>
<keyword evidence="9 12" id="KW-1133">Transmembrane helix</keyword>
<evidence type="ECO:0000256" key="10">
    <source>
        <dbReference type="ARBA" id="ARBA00023049"/>
    </source>
</evidence>
<accession>A0A0K1ZIQ2</accession>
<evidence type="ECO:0000256" key="2">
    <source>
        <dbReference type="ARBA" id="ARBA00004141"/>
    </source>
</evidence>
<feature type="transmembrane region" description="Helical" evidence="12">
    <location>
        <begin position="29"/>
        <end position="50"/>
    </location>
</feature>
<keyword evidence="7" id="KW-0378">Hydrolase</keyword>
<evidence type="ECO:0000313" key="15">
    <source>
        <dbReference type="EMBL" id="CUV54486.1"/>
    </source>
</evidence>
<evidence type="ECO:0000256" key="9">
    <source>
        <dbReference type="ARBA" id="ARBA00022989"/>
    </source>
</evidence>
<dbReference type="GO" id="GO:0008237">
    <property type="term" value="F:metallopeptidase activity"/>
    <property type="evidence" value="ECO:0007669"/>
    <property type="project" value="UniProtKB-KW"/>
</dbReference>
<name>A0A0K1ZIQ2_RALSL</name>
<evidence type="ECO:0000256" key="6">
    <source>
        <dbReference type="ARBA" id="ARBA00022723"/>
    </source>
</evidence>
<dbReference type="EMBL" id="LN899820">
    <property type="protein sequence ID" value="CUV54486.1"/>
    <property type="molecule type" value="Genomic_DNA"/>
</dbReference>
<evidence type="ECO:0000259" key="13">
    <source>
        <dbReference type="Pfam" id="PF02163"/>
    </source>
</evidence>
<keyword evidence="10" id="KW-0482">Metalloprotease</keyword>
<dbReference type="GO" id="GO:0006508">
    <property type="term" value="P:proteolysis"/>
    <property type="evidence" value="ECO:0007669"/>
    <property type="project" value="UniProtKB-KW"/>
</dbReference>
<protein>
    <submittedName>
        <fullName evidence="16">Site-2 protease family protein</fullName>
    </submittedName>
</protein>
<keyword evidence="11 12" id="KW-0472">Membrane</keyword>
<evidence type="ECO:0000256" key="5">
    <source>
        <dbReference type="ARBA" id="ARBA00022692"/>
    </source>
</evidence>
<dbReference type="EMBL" id="CP085043">
    <property type="protein sequence ID" value="UZF15853.1"/>
    <property type="molecule type" value="Genomic_DNA"/>
</dbReference>
<comment type="cofactor">
    <cofactor evidence="1">
        <name>Zn(2+)</name>
        <dbReference type="ChEBI" id="CHEBI:29105"/>
    </cofactor>
</comment>
<proteinExistence type="inferred from homology"/>
<dbReference type="GO" id="GO:0016020">
    <property type="term" value="C:membrane"/>
    <property type="evidence" value="ECO:0007669"/>
    <property type="project" value="UniProtKB-SubCell"/>
</dbReference>
<feature type="transmembrane region" description="Helical" evidence="12">
    <location>
        <begin position="208"/>
        <end position="226"/>
    </location>
</feature>
<keyword evidence="8" id="KW-0862">Zinc</keyword>
<gene>
    <name evidence="16" type="ORF">LH706_05240</name>
    <name evidence="15" type="ORF">RUN215_v1_340095</name>
    <name evidence="14" type="ORF">TO10_v1_100033</name>
</gene>
<evidence type="ECO:0000256" key="12">
    <source>
        <dbReference type="SAM" id="Phobius"/>
    </source>
</evidence>
<evidence type="ECO:0000256" key="3">
    <source>
        <dbReference type="ARBA" id="ARBA00007931"/>
    </source>
</evidence>
<organism evidence="14">
    <name type="scientific">Ralstonia solanacearum</name>
    <name type="common">Pseudomonas solanacearum</name>
    <dbReference type="NCBI Taxonomy" id="305"/>
    <lineage>
        <taxon>Bacteria</taxon>
        <taxon>Pseudomonadati</taxon>
        <taxon>Pseudomonadota</taxon>
        <taxon>Betaproteobacteria</taxon>
        <taxon>Burkholderiales</taxon>
        <taxon>Burkholderiaceae</taxon>
        <taxon>Ralstonia</taxon>
        <taxon>Ralstonia solanacearum species complex</taxon>
    </lineage>
</organism>
<evidence type="ECO:0000313" key="16">
    <source>
        <dbReference type="EMBL" id="UZF15853.1"/>
    </source>
</evidence>
<feature type="transmembrane region" description="Helical" evidence="12">
    <location>
        <begin position="62"/>
        <end position="80"/>
    </location>
</feature>
<dbReference type="PATRIC" id="fig|305.92.peg.962"/>
<evidence type="ECO:0000256" key="7">
    <source>
        <dbReference type="ARBA" id="ARBA00022801"/>
    </source>
</evidence>
<evidence type="ECO:0000256" key="4">
    <source>
        <dbReference type="ARBA" id="ARBA00022670"/>
    </source>
</evidence>
<feature type="transmembrane region" description="Helical" evidence="12">
    <location>
        <begin position="92"/>
        <end position="112"/>
    </location>
</feature>
<reference evidence="16" key="2">
    <citation type="submission" date="2021-10" db="EMBL/GenBank/DDBJ databases">
        <title>Complete genome sequences of five Ralstonia solancearum strains isolated from sunflower.</title>
        <authorList>
            <person name="She X."/>
            <person name="He Z."/>
        </authorList>
    </citation>
    <scope>NUCLEOTIDE SEQUENCE</scope>
    <source>
        <strain evidence="16">RS638</strain>
    </source>
</reference>